<feature type="transmembrane region" description="Helical" evidence="8">
    <location>
        <begin position="207"/>
        <end position="227"/>
    </location>
</feature>
<organism evidence="10 11">
    <name type="scientific">Candidatus Daviesbacteria bacterium RIFCSPLOWO2_02_FULL_38_15</name>
    <dbReference type="NCBI Taxonomy" id="1797794"/>
    <lineage>
        <taxon>Bacteria</taxon>
        <taxon>Candidatus Daviesiibacteriota</taxon>
    </lineage>
</organism>
<name>A0A1F5N4D6_9BACT</name>
<evidence type="ECO:0000313" key="11">
    <source>
        <dbReference type="Proteomes" id="UP000177057"/>
    </source>
</evidence>
<evidence type="ECO:0000256" key="4">
    <source>
        <dbReference type="ARBA" id="ARBA00022679"/>
    </source>
</evidence>
<evidence type="ECO:0000256" key="7">
    <source>
        <dbReference type="ARBA" id="ARBA00023136"/>
    </source>
</evidence>
<feature type="transmembrane region" description="Helical" evidence="8">
    <location>
        <begin position="178"/>
        <end position="200"/>
    </location>
</feature>
<dbReference type="InterPro" id="IPR050297">
    <property type="entry name" value="LipidA_mod_glycosyltrf_83"/>
</dbReference>
<reference evidence="10 11" key="1">
    <citation type="journal article" date="2016" name="Nat. Commun.">
        <title>Thousands of microbial genomes shed light on interconnected biogeochemical processes in an aquifer system.</title>
        <authorList>
            <person name="Anantharaman K."/>
            <person name="Brown C.T."/>
            <person name="Hug L.A."/>
            <person name="Sharon I."/>
            <person name="Castelle C.J."/>
            <person name="Probst A.J."/>
            <person name="Thomas B.C."/>
            <person name="Singh A."/>
            <person name="Wilkins M.J."/>
            <person name="Karaoz U."/>
            <person name="Brodie E.L."/>
            <person name="Williams K.H."/>
            <person name="Hubbard S.S."/>
            <person name="Banfield J.F."/>
        </authorList>
    </citation>
    <scope>NUCLEOTIDE SEQUENCE [LARGE SCALE GENOMIC DNA]</scope>
</reference>
<dbReference type="Proteomes" id="UP000177057">
    <property type="component" value="Unassembled WGS sequence"/>
</dbReference>
<feature type="transmembrane region" description="Helical" evidence="8">
    <location>
        <begin position="6"/>
        <end position="24"/>
    </location>
</feature>
<comment type="subcellular location">
    <subcellularLocation>
        <location evidence="1">Cell membrane</location>
        <topology evidence="1">Multi-pass membrane protein</topology>
    </subcellularLocation>
</comment>
<feature type="transmembrane region" description="Helical" evidence="8">
    <location>
        <begin position="294"/>
        <end position="312"/>
    </location>
</feature>
<keyword evidence="5 8" id="KW-0812">Transmembrane</keyword>
<evidence type="ECO:0000256" key="5">
    <source>
        <dbReference type="ARBA" id="ARBA00022692"/>
    </source>
</evidence>
<evidence type="ECO:0000256" key="3">
    <source>
        <dbReference type="ARBA" id="ARBA00022676"/>
    </source>
</evidence>
<gene>
    <name evidence="10" type="ORF">A3H40_04170</name>
</gene>
<evidence type="ECO:0000313" key="10">
    <source>
        <dbReference type="EMBL" id="OGE72412.1"/>
    </source>
</evidence>
<accession>A0A1F5N4D6</accession>
<dbReference type="InterPro" id="IPR038731">
    <property type="entry name" value="RgtA/B/C-like"/>
</dbReference>
<feature type="domain" description="Glycosyltransferase RgtA/B/C/D-like" evidence="9">
    <location>
        <begin position="68"/>
        <end position="221"/>
    </location>
</feature>
<keyword evidence="7 8" id="KW-0472">Membrane</keyword>
<dbReference type="Pfam" id="PF13231">
    <property type="entry name" value="PMT_2"/>
    <property type="match status" value="1"/>
</dbReference>
<evidence type="ECO:0000256" key="8">
    <source>
        <dbReference type="SAM" id="Phobius"/>
    </source>
</evidence>
<evidence type="ECO:0000256" key="2">
    <source>
        <dbReference type="ARBA" id="ARBA00022475"/>
    </source>
</evidence>
<feature type="transmembrane region" description="Helical" evidence="8">
    <location>
        <begin position="349"/>
        <end position="367"/>
    </location>
</feature>
<dbReference type="GO" id="GO:0005886">
    <property type="term" value="C:plasma membrane"/>
    <property type="evidence" value="ECO:0007669"/>
    <property type="project" value="UniProtKB-SubCell"/>
</dbReference>
<feature type="transmembrane region" description="Helical" evidence="8">
    <location>
        <begin position="324"/>
        <end position="343"/>
    </location>
</feature>
<feature type="transmembrane region" description="Helical" evidence="8">
    <location>
        <begin position="114"/>
        <end position="133"/>
    </location>
</feature>
<evidence type="ECO:0000259" key="9">
    <source>
        <dbReference type="Pfam" id="PF13231"/>
    </source>
</evidence>
<comment type="caution">
    <text evidence="10">The sequence shown here is derived from an EMBL/GenBank/DDBJ whole genome shotgun (WGS) entry which is preliminary data.</text>
</comment>
<keyword evidence="3" id="KW-0328">Glycosyltransferase</keyword>
<feature type="transmembrane region" description="Helical" evidence="8">
    <location>
        <begin position="86"/>
        <end position="108"/>
    </location>
</feature>
<dbReference type="EMBL" id="MFDV01000008">
    <property type="protein sequence ID" value="OGE72412.1"/>
    <property type="molecule type" value="Genomic_DNA"/>
</dbReference>
<keyword evidence="6 8" id="KW-1133">Transmembrane helix</keyword>
<dbReference type="STRING" id="1797794.A3H40_04170"/>
<dbReference type="GO" id="GO:0016763">
    <property type="term" value="F:pentosyltransferase activity"/>
    <property type="evidence" value="ECO:0007669"/>
    <property type="project" value="TreeGrafter"/>
</dbReference>
<evidence type="ECO:0000256" key="6">
    <source>
        <dbReference type="ARBA" id="ARBA00022989"/>
    </source>
</evidence>
<dbReference type="PANTHER" id="PTHR33908:SF11">
    <property type="entry name" value="MEMBRANE PROTEIN"/>
    <property type="match status" value="1"/>
</dbReference>
<dbReference type="GO" id="GO:0009103">
    <property type="term" value="P:lipopolysaccharide biosynthetic process"/>
    <property type="evidence" value="ECO:0007669"/>
    <property type="project" value="UniProtKB-ARBA"/>
</dbReference>
<keyword evidence="4" id="KW-0808">Transferase</keyword>
<keyword evidence="2" id="KW-1003">Cell membrane</keyword>
<dbReference type="PANTHER" id="PTHR33908">
    <property type="entry name" value="MANNOSYLTRANSFERASE YKCB-RELATED"/>
    <property type="match status" value="1"/>
</dbReference>
<dbReference type="AlphaFoldDB" id="A0A1F5N4D6"/>
<evidence type="ECO:0000256" key="1">
    <source>
        <dbReference type="ARBA" id="ARBA00004651"/>
    </source>
</evidence>
<protein>
    <recommendedName>
        <fullName evidence="9">Glycosyltransferase RgtA/B/C/D-like domain-containing protein</fullName>
    </recommendedName>
</protein>
<proteinExistence type="predicted"/>
<sequence>MFTKKILLIIIFIAIIARFIKLDWAPPHLSNDEIGAAYAAYSISKTLKDGTNQFLPILWQSHGGYGSPSAVYIPLTSIMIFGNNDFAVRLPSAILGSLTIIFIGLLTAELTKNARLALAASFLLAISPWHFSASRWALESNYALFFIVLGIYLFFFGLNKNKPWVTIVSLVSFALSIYSYYTEWVLTPLIILSLIIFYRATVFKKKIYYFAILLFGVLLIPLFTSFIQNLNSSRASSEFISKDIVVRRLLVKHPKSIEKGQIILKAILDKYSSYNNLDYLFFYGAKILPKENPYQFGFFLTPFVMGFIWGLYKLKNHYGRSSNFVYFLLIVSPLSASLTGGEINNWRSLPQLLPVALITASGTLYIWDFVKKNIWIKSLGVGLLLISFMYFFLVYFRHFPLQKAVGYQYGYKQIALFVDQHYDEFEKIIIDPRFGDRNYYYIGVPSSYIPFYTYLDPVKVQNARYLPNGIAFDKYEFREIDWVSEKVERNYLYAVPYDFILNPKYNLKLVYEIKLPNWQQAFKLYTLAN</sequence>
<feature type="transmembrane region" description="Helical" evidence="8">
    <location>
        <begin position="374"/>
        <end position="396"/>
    </location>
</feature>
<feature type="transmembrane region" description="Helical" evidence="8">
    <location>
        <begin position="140"/>
        <end position="158"/>
    </location>
</feature>